<dbReference type="Proteomes" id="UP001497744">
    <property type="component" value="Unassembled WGS sequence"/>
</dbReference>
<organism evidence="1 2">
    <name type="scientific">Babesia caballi</name>
    <dbReference type="NCBI Taxonomy" id="5871"/>
    <lineage>
        <taxon>Eukaryota</taxon>
        <taxon>Sar</taxon>
        <taxon>Alveolata</taxon>
        <taxon>Apicomplexa</taxon>
        <taxon>Aconoidasida</taxon>
        <taxon>Piroplasmida</taxon>
        <taxon>Babesiidae</taxon>
        <taxon>Babesia</taxon>
    </lineage>
</organism>
<dbReference type="GeneID" id="94193988"/>
<accession>A0AAV4LRU2</accession>
<sequence>MGKLLKDPPTTLKEAIDWLALVGDAYGPNNWSAKGKYDELERALKGLHGFEAYTNGKFGKSYDFGGHIKRVAERLGSKFLGYSGQGVQSFNGSGIVPSNGSYVSTYRDAEWQEQDKSEYVSIFLAAAPFVFWSLAYLYLRCKDSRGWYTETLDSSISGIGSFMLKMGFTPTQLRNVNGSTVANVLDSGGTYAFTELNTTFRSSSYSHYSSSDYSKFIEGLQRPFQSDAIDRPLACSYLLSKYYCEYLKQQQQETTETFTKIREKLEKFKTSWYNSDQDIKDQINTFISTCLTKPKKSNDPSPSSSGPIAGTLTTLGLGGGATAAYIFNIGGAKTIVNGLLKIG</sequence>
<reference evidence="1 2" key="1">
    <citation type="submission" date="2021-06" db="EMBL/GenBank/DDBJ databases">
        <title>Genome sequence of Babesia caballi.</title>
        <authorList>
            <person name="Yamagishi J."/>
            <person name="Kidaka T."/>
            <person name="Ochi A."/>
        </authorList>
    </citation>
    <scope>NUCLEOTIDE SEQUENCE [LARGE SCALE GENOMIC DNA]</scope>
    <source>
        <strain evidence="1">USDA-D6B2</strain>
    </source>
</reference>
<comment type="caution">
    <text evidence="1">The sequence shown here is derived from an EMBL/GenBank/DDBJ whole genome shotgun (WGS) entry which is preliminary data.</text>
</comment>
<proteinExistence type="predicted"/>
<dbReference type="AlphaFoldDB" id="A0AAV4LRU2"/>
<evidence type="ECO:0000313" key="1">
    <source>
        <dbReference type="EMBL" id="GIX62507.1"/>
    </source>
</evidence>
<protein>
    <submittedName>
        <fullName evidence="1">Uncharacterized protein</fullName>
    </submittedName>
</protein>
<keyword evidence="2" id="KW-1185">Reference proteome</keyword>
<gene>
    <name evidence="1" type="ORF">BcabD6B2_19420</name>
</gene>
<dbReference type="RefSeq" id="XP_067714576.1">
    <property type="nucleotide sequence ID" value="XM_067858475.1"/>
</dbReference>
<evidence type="ECO:0000313" key="2">
    <source>
        <dbReference type="Proteomes" id="UP001497744"/>
    </source>
</evidence>
<dbReference type="EMBL" id="BPLF01000002">
    <property type="protein sequence ID" value="GIX62507.1"/>
    <property type="molecule type" value="Genomic_DNA"/>
</dbReference>
<name>A0AAV4LRU2_BABCB</name>